<keyword evidence="6 14" id="KW-0418">Kinase</keyword>
<keyword evidence="7" id="KW-0067">ATP-binding</keyword>
<dbReference type="Gene3D" id="3.30.565.10">
    <property type="entry name" value="Histidine kinase-like ATPase, C-terminal domain"/>
    <property type="match status" value="1"/>
</dbReference>
<name>A0A1U7I4H9_9CYAN</name>
<dbReference type="InterPro" id="IPR005467">
    <property type="entry name" value="His_kinase_dom"/>
</dbReference>
<organism evidence="14 15">
    <name type="scientific">[Phormidium ambiguum] IAM M-71</name>
    <dbReference type="NCBI Taxonomy" id="454136"/>
    <lineage>
        <taxon>Bacteria</taxon>
        <taxon>Bacillati</taxon>
        <taxon>Cyanobacteriota</taxon>
        <taxon>Cyanophyceae</taxon>
        <taxon>Oscillatoriophycideae</taxon>
        <taxon>Aerosakkonematales</taxon>
        <taxon>Aerosakkonemataceae</taxon>
        <taxon>Floridanema</taxon>
    </lineage>
</organism>
<reference evidence="14 15" key="1">
    <citation type="submission" date="2016-11" db="EMBL/GenBank/DDBJ databases">
        <title>Draft Genome Sequences of Nine Cyanobacterial Strains from Diverse Habitats.</title>
        <authorList>
            <person name="Zhu T."/>
            <person name="Hou S."/>
            <person name="Lu X."/>
            <person name="Hess W.R."/>
        </authorList>
    </citation>
    <scope>NUCLEOTIDE SEQUENCE [LARGE SCALE GENOMIC DNA]</scope>
    <source>
        <strain evidence="14 15">IAM M-71</strain>
    </source>
</reference>
<dbReference type="Pfam" id="PF08447">
    <property type="entry name" value="PAS_3"/>
    <property type="match status" value="1"/>
</dbReference>
<dbReference type="InterPro" id="IPR011006">
    <property type="entry name" value="CheY-like_superfamily"/>
</dbReference>
<dbReference type="PANTHER" id="PTHR43065">
    <property type="entry name" value="SENSOR HISTIDINE KINASE"/>
    <property type="match status" value="1"/>
</dbReference>
<dbReference type="InterPro" id="IPR001789">
    <property type="entry name" value="Sig_transdc_resp-reg_receiver"/>
</dbReference>
<evidence type="ECO:0000256" key="4">
    <source>
        <dbReference type="ARBA" id="ARBA00022679"/>
    </source>
</evidence>
<dbReference type="Pfam" id="PF02518">
    <property type="entry name" value="HATPase_c"/>
    <property type="match status" value="1"/>
</dbReference>
<feature type="domain" description="Response regulatory" evidence="12">
    <location>
        <begin position="589"/>
        <end position="705"/>
    </location>
</feature>
<feature type="domain" description="PAC" evidence="13">
    <location>
        <begin position="278"/>
        <end position="333"/>
    </location>
</feature>
<keyword evidence="4" id="KW-0808">Transferase</keyword>
<dbReference type="PROSITE" id="PS50113">
    <property type="entry name" value="PAC"/>
    <property type="match status" value="1"/>
</dbReference>
<dbReference type="SMART" id="SM00387">
    <property type="entry name" value="HATPase_c"/>
    <property type="match status" value="1"/>
</dbReference>
<evidence type="ECO:0000256" key="7">
    <source>
        <dbReference type="ARBA" id="ARBA00022840"/>
    </source>
</evidence>
<gene>
    <name evidence="14" type="ORF">NIES2119_29655</name>
</gene>
<evidence type="ECO:0000256" key="3">
    <source>
        <dbReference type="ARBA" id="ARBA00022553"/>
    </source>
</evidence>
<feature type="domain" description="Histidine kinase" evidence="11">
    <location>
        <begin position="346"/>
        <end position="570"/>
    </location>
</feature>
<proteinExistence type="predicted"/>
<evidence type="ECO:0000256" key="6">
    <source>
        <dbReference type="ARBA" id="ARBA00022777"/>
    </source>
</evidence>
<comment type="caution">
    <text evidence="14">The sequence shown here is derived from an EMBL/GenBank/DDBJ whole genome shotgun (WGS) entry which is preliminary data.</text>
</comment>
<feature type="coiled-coil region" evidence="10">
    <location>
        <begin position="136"/>
        <end position="163"/>
    </location>
</feature>
<comment type="catalytic activity">
    <reaction evidence="1">
        <text>ATP + protein L-histidine = ADP + protein N-phospho-L-histidine.</text>
        <dbReference type="EC" id="2.7.13.3"/>
    </reaction>
</comment>
<dbReference type="PROSITE" id="PS50110">
    <property type="entry name" value="RESPONSE_REGULATORY"/>
    <property type="match status" value="2"/>
</dbReference>
<dbReference type="InterPro" id="IPR004358">
    <property type="entry name" value="Sig_transdc_His_kin-like_C"/>
</dbReference>
<evidence type="ECO:0000313" key="14">
    <source>
        <dbReference type="EMBL" id="OKH31054.1"/>
    </source>
</evidence>
<dbReference type="PRINTS" id="PR00344">
    <property type="entry name" value="BCTRLSENSOR"/>
</dbReference>
<evidence type="ECO:0000256" key="9">
    <source>
        <dbReference type="PROSITE-ProRule" id="PRU00169"/>
    </source>
</evidence>
<dbReference type="Pfam" id="PF00072">
    <property type="entry name" value="Response_reg"/>
    <property type="match status" value="2"/>
</dbReference>
<dbReference type="GO" id="GO:0000155">
    <property type="term" value="F:phosphorelay sensor kinase activity"/>
    <property type="evidence" value="ECO:0007669"/>
    <property type="project" value="InterPro"/>
</dbReference>
<dbReference type="SMART" id="SM00388">
    <property type="entry name" value="HisKA"/>
    <property type="match status" value="1"/>
</dbReference>
<dbReference type="Gene3D" id="3.40.50.2300">
    <property type="match status" value="2"/>
</dbReference>
<dbReference type="Gene3D" id="2.10.70.100">
    <property type="match status" value="1"/>
</dbReference>
<dbReference type="SUPFAM" id="SSF52172">
    <property type="entry name" value="CheY-like"/>
    <property type="match status" value="2"/>
</dbReference>
<dbReference type="InterPro" id="IPR013655">
    <property type="entry name" value="PAS_fold_3"/>
</dbReference>
<evidence type="ECO:0000256" key="1">
    <source>
        <dbReference type="ARBA" id="ARBA00000085"/>
    </source>
</evidence>
<feature type="modified residue" description="4-aspartylphosphate" evidence="9">
    <location>
        <position position="71"/>
    </location>
</feature>
<dbReference type="PROSITE" id="PS50109">
    <property type="entry name" value="HIS_KIN"/>
    <property type="match status" value="1"/>
</dbReference>
<evidence type="ECO:0000313" key="15">
    <source>
        <dbReference type="Proteomes" id="UP000185860"/>
    </source>
</evidence>
<dbReference type="InterPro" id="IPR000700">
    <property type="entry name" value="PAS-assoc_C"/>
</dbReference>
<evidence type="ECO:0000259" key="13">
    <source>
        <dbReference type="PROSITE" id="PS50113"/>
    </source>
</evidence>
<keyword evidence="8" id="KW-0902">Two-component regulatory system</keyword>
<dbReference type="SUPFAM" id="SSF47384">
    <property type="entry name" value="Homodimeric domain of signal transducing histidine kinase"/>
    <property type="match status" value="1"/>
</dbReference>
<dbReference type="InterPro" id="IPR003594">
    <property type="entry name" value="HATPase_dom"/>
</dbReference>
<dbReference type="Proteomes" id="UP000185860">
    <property type="component" value="Unassembled WGS sequence"/>
</dbReference>
<dbReference type="SUPFAM" id="SSF55785">
    <property type="entry name" value="PYP-like sensor domain (PAS domain)"/>
    <property type="match status" value="1"/>
</dbReference>
<evidence type="ECO:0000256" key="8">
    <source>
        <dbReference type="ARBA" id="ARBA00023012"/>
    </source>
</evidence>
<dbReference type="SMART" id="SM00448">
    <property type="entry name" value="REC"/>
    <property type="match status" value="2"/>
</dbReference>
<feature type="modified residue" description="4-aspartylphosphate" evidence="9">
    <location>
        <position position="640"/>
    </location>
</feature>
<dbReference type="Gene3D" id="1.10.287.130">
    <property type="match status" value="1"/>
</dbReference>
<dbReference type="STRING" id="454136.NIES2119_29655"/>
<dbReference type="CDD" id="cd00156">
    <property type="entry name" value="REC"/>
    <property type="match status" value="1"/>
</dbReference>
<protein>
    <recommendedName>
        <fullName evidence="2">histidine kinase</fullName>
        <ecNumber evidence="2">2.7.13.3</ecNumber>
    </recommendedName>
</protein>
<dbReference type="Gene3D" id="3.30.450.20">
    <property type="entry name" value="PAS domain"/>
    <property type="match status" value="1"/>
</dbReference>
<evidence type="ECO:0000259" key="11">
    <source>
        <dbReference type="PROSITE" id="PS50109"/>
    </source>
</evidence>
<sequence>MAGNCNTTFGRKVEKSCVNILLIEDNLAEARLLKEILKGAILSRFNLAHVKRLGEAVASLETETFDVALLDLTLPDSQGLASLDSLIKHAPSLPIVVLTNTNDDELAVESVRHGAQDYLVKRHINQEILVRSLRYAIERKQAAEALREANEILEKRVQERTAALEMANELLRQEIEWRQRIQSRLELAQQAGKIASFEWLIQSNDIVWTTELEALYGLASGSFEGQYEGWMRSIHPDDRLKVEQELWQAVKNRQGLDTEFRIVCPAEGKKEEESLLLDETSSPLTANCSLPGEVRWIAVKSSIFCDETGKPMRMIGIHIDITEKKQLEAQFLRAQRLESLGTLASGIAHDLNNILTPILAVVQLLPLKLHNLNDNTQQLLKTLETSAQRGADLIKQILSFARGVEGKRITLQIHHLLFEIEQIIQQTLPKRIEIQSNIPTNLWTIYGDTTQLHQVFMNLCVNARDAMPNGGTLRINAQNFVVDEQYAKMHIDAKVGAYVVVTVADTGMGISQEILHRIFDPFFTTKEVGKGTGLGLSAVLGIVKSHGGFIDVQSEVNKGSLFKVYLPAIESPVPESNDNLDLLFGQEELILVVDDEMSINEITKITLETYNYQVITANDGIEALAIYAEYKDKIAVVLMDIMMPTMDGTTIIPLLQRINPDVYVVAMSGLNSTEVVAQVQKLGFQDFLSKPFTTKELLWALRKGIGTGN</sequence>
<dbReference type="SUPFAM" id="SSF55874">
    <property type="entry name" value="ATPase domain of HSP90 chaperone/DNA topoisomerase II/histidine kinase"/>
    <property type="match status" value="1"/>
</dbReference>
<evidence type="ECO:0000256" key="5">
    <source>
        <dbReference type="ARBA" id="ARBA00022741"/>
    </source>
</evidence>
<evidence type="ECO:0000256" key="10">
    <source>
        <dbReference type="SAM" id="Coils"/>
    </source>
</evidence>
<evidence type="ECO:0000259" key="12">
    <source>
        <dbReference type="PROSITE" id="PS50110"/>
    </source>
</evidence>
<keyword evidence="3 9" id="KW-0597">Phosphoprotein</keyword>
<dbReference type="Pfam" id="PF00512">
    <property type="entry name" value="HisKA"/>
    <property type="match status" value="1"/>
</dbReference>
<accession>A0A1U7I4H9</accession>
<dbReference type="EC" id="2.7.13.3" evidence="2"/>
<dbReference type="InterPro" id="IPR003661">
    <property type="entry name" value="HisK_dim/P_dom"/>
</dbReference>
<dbReference type="EMBL" id="MRCE01000055">
    <property type="protein sequence ID" value="OKH31054.1"/>
    <property type="molecule type" value="Genomic_DNA"/>
</dbReference>
<dbReference type="PANTHER" id="PTHR43065:SF46">
    <property type="entry name" value="C4-DICARBOXYLATE TRANSPORT SENSOR PROTEIN DCTB"/>
    <property type="match status" value="1"/>
</dbReference>
<dbReference type="GO" id="GO:0005524">
    <property type="term" value="F:ATP binding"/>
    <property type="evidence" value="ECO:0007669"/>
    <property type="project" value="UniProtKB-KW"/>
</dbReference>
<feature type="domain" description="Response regulatory" evidence="12">
    <location>
        <begin position="19"/>
        <end position="136"/>
    </location>
</feature>
<evidence type="ECO:0000256" key="2">
    <source>
        <dbReference type="ARBA" id="ARBA00012438"/>
    </source>
</evidence>
<dbReference type="InterPro" id="IPR036097">
    <property type="entry name" value="HisK_dim/P_sf"/>
</dbReference>
<dbReference type="AlphaFoldDB" id="A0A1U7I4H9"/>
<keyword evidence="5" id="KW-0547">Nucleotide-binding</keyword>
<keyword evidence="10" id="KW-0175">Coiled coil</keyword>
<dbReference type="InterPro" id="IPR035965">
    <property type="entry name" value="PAS-like_dom_sf"/>
</dbReference>
<dbReference type="CDD" id="cd00082">
    <property type="entry name" value="HisKA"/>
    <property type="match status" value="1"/>
</dbReference>
<dbReference type="InterPro" id="IPR036890">
    <property type="entry name" value="HATPase_C_sf"/>
</dbReference>